<dbReference type="NCBIfam" id="TIGR01439">
    <property type="entry name" value="lp_hng_hel_AbrB"/>
    <property type="match status" value="1"/>
</dbReference>
<reference evidence="3" key="1">
    <citation type="submission" date="2017-11" db="EMBL/GenBank/DDBJ databases">
        <authorList>
            <person name="Kuznetsova I."/>
            <person name="Sazanova A."/>
            <person name="Chirak E."/>
            <person name="Safronova V."/>
            <person name="Willems A."/>
        </authorList>
    </citation>
    <scope>NUCLEOTIDE SEQUENCE [LARGE SCALE GENOMIC DNA]</scope>
    <source>
        <strain evidence="3">CCBAU 03422</strain>
    </source>
</reference>
<dbReference type="EMBL" id="PGGM01000018">
    <property type="protein sequence ID" value="PSH57585.1"/>
    <property type="molecule type" value="Genomic_DNA"/>
</dbReference>
<sequence length="137" mass="15082">MNSDKEAKGFEEEAQPFDYSTLSARSSSSSRTLSATVGEGGRLVIPAELRKLMELSPGEGVALRVVDGVLHVVSATMAVKRVQAIATKLKKPGENVVDEFIADRLAEQRAVDARFDRLEREAREIAKEKERGKEPRN</sequence>
<accession>A0A2P7ATN1</accession>
<dbReference type="GO" id="GO:0003677">
    <property type="term" value="F:DNA binding"/>
    <property type="evidence" value="ECO:0007669"/>
    <property type="project" value="InterPro"/>
</dbReference>
<dbReference type="Proteomes" id="UP000241764">
    <property type="component" value="Unassembled WGS sequence"/>
</dbReference>
<dbReference type="RefSeq" id="WP_106667266.1">
    <property type="nucleotide sequence ID" value="NZ_PGGM01000018.1"/>
</dbReference>
<proteinExistence type="predicted"/>
<evidence type="ECO:0000259" key="1">
    <source>
        <dbReference type="SMART" id="SM00966"/>
    </source>
</evidence>
<comment type="caution">
    <text evidence="2">The sequence shown here is derived from an EMBL/GenBank/DDBJ whole genome shotgun (WGS) entry which is preliminary data.</text>
</comment>
<keyword evidence="3" id="KW-1185">Reference proteome</keyword>
<feature type="domain" description="SpoVT-AbrB" evidence="1">
    <location>
        <begin position="35"/>
        <end position="80"/>
    </location>
</feature>
<dbReference type="SMART" id="SM00966">
    <property type="entry name" value="SpoVT_AbrB"/>
    <property type="match status" value="1"/>
</dbReference>
<dbReference type="AlphaFoldDB" id="A0A2P7ATN1"/>
<evidence type="ECO:0000313" key="2">
    <source>
        <dbReference type="EMBL" id="PSH57585.1"/>
    </source>
</evidence>
<dbReference type="SUPFAM" id="SSF89447">
    <property type="entry name" value="AbrB/MazE/MraZ-like"/>
    <property type="match status" value="1"/>
</dbReference>
<dbReference type="InterPro" id="IPR037914">
    <property type="entry name" value="SpoVT-AbrB_sf"/>
</dbReference>
<evidence type="ECO:0000313" key="3">
    <source>
        <dbReference type="Proteomes" id="UP000241764"/>
    </source>
</evidence>
<protein>
    <recommendedName>
        <fullName evidence="1">SpoVT-AbrB domain-containing protein</fullName>
    </recommendedName>
</protein>
<name>A0A2P7ATN1_9HYPH</name>
<dbReference type="OrthoDB" id="7161066at2"/>
<gene>
    <name evidence="2" type="ORF">CU103_27775</name>
</gene>
<dbReference type="InterPro" id="IPR007159">
    <property type="entry name" value="SpoVT-AbrB_dom"/>
</dbReference>
<organism evidence="2 3">
    <name type="scientific">Phyllobacterium sophorae</name>
    <dbReference type="NCBI Taxonomy" id="1520277"/>
    <lineage>
        <taxon>Bacteria</taxon>
        <taxon>Pseudomonadati</taxon>
        <taxon>Pseudomonadota</taxon>
        <taxon>Alphaproteobacteria</taxon>
        <taxon>Hyphomicrobiales</taxon>
        <taxon>Phyllobacteriaceae</taxon>
        <taxon>Phyllobacterium</taxon>
    </lineage>
</organism>